<evidence type="ECO:0000256" key="1">
    <source>
        <dbReference type="SAM" id="MobiDB-lite"/>
    </source>
</evidence>
<feature type="compositionally biased region" description="Basic residues" evidence="1">
    <location>
        <begin position="11"/>
        <end position="20"/>
    </location>
</feature>
<accession>A0A9W6YV84</accession>
<organism evidence="2 3">
    <name type="scientific">Ambrosiozyma monospora</name>
    <name type="common">Yeast</name>
    <name type="synonym">Endomycopsis monosporus</name>
    <dbReference type="NCBI Taxonomy" id="43982"/>
    <lineage>
        <taxon>Eukaryota</taxon>
        <taxon>Fungi</taxon>
        <taxon>Dikarya</taxon>
        <taxon>Ascomycota</taxon>
        <taxon>Saccharomycotina</taxon>
        <taxon>Pichiomycetes</taxon>
        <taxon>Pichiales</taxon>
        <taxon>Pichiaceae</taxon>
        <taxon>Ambrosiozyma</taxon>
    </lineage>
</organism>
<dbReference type="Proteomes" id="UP001165063">
    <property type="component" value="Unassembled WGS sequence"/>
</dbReference>
<comment type="caution">
    <text evidence="2">The sequence shown here is derived from an EMBL/GenBank/DDBJ whole genome shotgun (WGS) entry which is preliminary data.</text>
</comment>
<dbReference type="EMBL" id="BSXU01000933">
    <property type="protein sequence ID" value="GMG22150.1"/>
    <property type="molecule type" value="Genomic_DNA"/>
</dbReference>
<evidence type="ECO:0000313" key="2">
    <source>
        <dbReference type="EMBL" id="GMG22150.1"/>
    </source>
</evidence>
<feature type="region of interest" description="Disordered" evidence="1">
    <location>
        <begin position="1"/>
        <end position="20"/>
    </location>
</feature>
<sequence length="595" mass="68429">MSYRVSDPSKRSKLNKYKSKVHKEKTAERLAGQPAWMIKPLSAGYDRLWPLRDVAIPVQIPNDEAFAIPPSKDDKRTSRELFNQINELLKEIRQDMLSEERVQLLIKFYQQIFFTDVNHVYKLNKSQLLQLFFLFLRNFNVSSDMKKTIHLFCTCRVQSRSRCPVVFGLHYDAADDVYYLRPTKACGHSHDLKFAMERIISLGFGELGQRLESTASGRRANMIGLMAYKCLTVDIPEDNRFSMDITPEMEAPEIVPNLRKLVKLVPMPNPVPQSIHNTFEKLFNIKDEVYAFTCSQLCLLLRVYQKCLIIDPSNNSYSSVVMCSPSMVGSIVNVGKCGFRLTLTPDYVRSRFYLSFLAGKHLHGIEHCALKCKVDPSIFGVTTITPRVVKRIKPSRTRTQPIRRYSRNTQFHLKLSLLEISNCSEPVNIPEDDEFHFELHPDIGGNDLIENLKSKYLLRLKPDVVHPSIHETFARIFYIKHQIYRFTVSELCQFLLVYQEVIRLSVRKRLASGDLVISALCSFVSKGCNASCTLYVDFKKQVIYWRKVGDPLIIEKHSHSFEDAIGKAGYQMNNLNLNLSSFVTPEDARLSNTTV</sequence>
<gene>
    <name evidence="2" type="ORF">Amon01_000253000</name>
</gene>
<evidence type="ECO:0000313" key="3">
    <source>
        <dbReference type="Proteomes" id="UP001165063"/>
    </source>
</evidence>
<reference evidence="2" key="1">
    <citation type="submission" date="2023-04" db="EMBL/GenBank/DDBJ databases">
        <title>Ambrosiozyma monospora NBRC 1965.</title>
        <authorList>
            <person name="Ichikawa N."/>
            <person name="Sato H."/>
            <person name="Tonouchi N."/>
        </authorList>
    </citation>
    <scope>NUCLEOTIDE SEQUENCE</scope>
    <source>
        <strain evidence="2">NBRC 1965</strain>
    </source>
</reference>
<keyword evidence="3" id="KW-1185">Reference proteome</keyword>
<name>A0A9W6YV84_AMBMO</name>
<protein>
    <submittedName>
        <fullName evidence="2">Unnamed protein product</fullName>
    </submittedName>
</protein>
<dbReference type="AlphaFoldDB" id="A0A9W6YV84"/>
<proteinExistence type="predicted"/>